<feature type="signal peptide" evidence="1">
    <location>
        <begin position="1"/>
        <end position="16"/>
    </location>
</feature>
<organism evidence="2">
    <name type="scientific">Solanum chacoense</name>
    <name type="common">Chaco potato</name>
    <dbReference type="NCBI Taxonomy" id="4108"/>
    <lineage>
        <taxon>Eukaryota</taxon>
        <taxon>Viridiplantae</taxon>
        <taxon>Streptophyta</taxon>
        <taxon>Embryophyta</taxon>
        <taxon>Tracheophyta</taxon>
        <taxon>Spermatophyta</taxon>
        <taxon>Magnoliopsida</taxon>
        <taxon>eudicotyledons</taxon>
        <taxon>Gunneridae</taxon>
        <taxon>Pentapetalae</taxon>
        <taxon>asterids</taxon>
        <taxon>lamiids</taxon>
        <taxon>Solanales</taxon>
        <taxon>Solanaceae</taxon>
        <taxon>Solanoideae</taxon>
        <taxon>Solaneae</taxon>
        <taxon>Solanum</taxon>
    </lineage>
</organism>
<evidence type="ECO:0000256" key="1">
    <source>
        <dbReference type="SAM" id="SignalP"/>
    </source>
</evidence>
<accession>A0A0V0H417</accession>
<name>A0A0V0H417_SOLCH</name>
<evidence type="ECO:0000313" key="2">
    <source>
        <dbReference type="EMBL" id="JAP15138.1"/>
    </source>
</evidence>
<reference evidence="2" key="1">
    <citation type="submission" date="2015-12" db="EMBL/GenBank/DDBJ databases">
        <title>Gene expression during late stages of embryo sac development: a critical building block for successful pollen-pistil interactions.</title>
        <authorList>
            <person name="Liu Y."/>
            <person name="Joly V."/>
            <person name="Sabar M."/>
            <person name="Matton D.P."/>
        </authorList>
    </citation>
    <scope>NUCLEOTIDE SEQUENCE</scope>
</reference>
<dbReference type="EMBL" id="GEDG01025596">
    <property type="protein sequence ID" value="JAP15138.1"/>
    <property type="molecule type" value="Transcribed_RNA"/>
</dbReference>
<proteinExistence type="predicted"/>
<keyword evidence="1" id="KW-0732">Signal</keyword>
<dbReference type="AlphaFoldDB" id="A0A0V0H417"/>
<feature type="chain" id="PRO_5006865640" evidence="1">
    <location>
        <begin position="17"/>
        <end position="95"/>
    </location>
</feature>
<sequence>MIPCLILLAMIVLCVCESCLLPSLWGLPSWHIFELNFLGSASSCSSERGEIKGAGIDLQVLGKSKMDYTHDDIRYDTLVYHSIHDIQAKGQHTHG</sequence>
<protein>
    <submittedName>
        <fullName evidence="2">Putative ovule protein</fullName>
    </submittedName>
</protein>